<accession>A0AAV3Y7D8</accession>
<dbReference type="AlphaFoldDB" id="A0AAV3Y7D8"/>
<comment type="caution">
    <text evidence="1">The sequence shown here is derived from an EMBL/GenBank/DDBJ whole genome shotgun (WGS) entry which is preliminary data.</text>
</comment>
<evidence type="ECO:0000313" key="2">
    <source>
        <dbReference type="Proteomes" id="UP000735302"/>
    </source>
</evidence>
<evidence type="ECO:0000313" key="1">
    <source>
        <dbReference type="EMBL" id="GFN78021.1"/>
    </source>
</evidence>
<name>A0AAV3Y7D8_9GAST</name>
<dbReference type="EMBL" id="BLXT01000540">
    <property type="protein sequence ID" value="GFN78021.1"/>
    <property type="molecule type" value="Genomic_DNA"/>
</dbReference>
<keyword evidence="2" id="KW-1185">Reference proteome</keyword>
<dbReference type="Proteomes" id="UP000735302">
    <property type="component" value="Unassembled WGS sequence"/>
</dbReference>
<organism evidence="1 2">
    <name type="scientific">Plakobranchus ocellatus</name>
    <dbReference type="NCBI Taxonomy" id="259542"/>
    <lineage>
        <taxon>Eukaryota</taxon>
        <taxon>Metazoa</taxon>
        <taxon>Spiralia</taxon>
        <taxon>Lophotrochozoa</taxon>
        <taxon>Mollusca</taxon>
        <taxon>Gastropoda</taxon>
        <taxon>Heterobranchia</taxon>
        <taxon>Euthyneura</taxon>
        <taxon>Panpulmonata</taxon>
        <taxon>Sacoglossa</taxon>
        <taxon>Placobranchoidea</taxon>
        <taxon>Plakobranchidae</taxon>
        <taxon>Plakobranchus</taxon>
    </lineage>
</organism>
<sequence length="114" mass="12667">MHCPVILPLPRGTAQSLFQCHNALPAQSSTVTIYCQLSLPLSGCTAVPPNGIITITTIITHIPPSPIRLRLASRLHYNHHYRQYYHRTHPHSSTTTTITTTTINITIRITLPPP</sequence>
<gene>
    <name evidence="1" type="ORF">PoB_000452700</name>
</gene>
<proteinExistence type="predicted"/>
<protein>
    <submittedName>
        <fullName evidence="1">Uncharacterized protein</fullName>
    </submittedName>
</protein>
<reference evidence="1 2" key="1">
    <citation type="journal article" date="2021" name="Elife">
        <title>Chloroplast acquisition without the gene transfer in kleptoplastic sea slugs, Plakobranchus ocellatus.</title>
        <authorList>
            <person name="Maeda T."/>
            <person name="Takahashi S."/>
            <person name="Yoshida T."/>
            <person name="Shimamura S."/>
            <person name="Takaki Y."/>
            <person name="Nagai Y."/>
            <person name="Toyoda A."/>
            <person name="Suzuki Y."/>
            <person name="Arimoto A."/>
            <person name="Ishii H."/>
            <person name="Satoh N."/>
            <person name="Nishiyama T."/>
            <person name="Hasebe M."/>
            <person name="Maruyama T."/>
            <person name="Minagawa J."/>
            <person name="Obokata J."/>
            <person name="Shigenobu S."/>
        </authorList>
    </citation>
    <scope>NUCLEOTIDE SEQUENCE [LARGE SCALE GENOMIC DNA]</scope>
</reference>